<feature type="region of interest" description="Disordered" evidence="1">
    <location>
        <begin position="301"/>
        <end position="368"/>
    </location>
</feature>
<sequence length="1004" mass="115909">MTTEARPGEPRTMARLCRYNRILLLKMFLVLLAVTGVYFYTYHVLDWGATVRSSGSSANGFKVGEFASNPDLQEALRLMREEQEEEEQEQADDDVCPSFTLTSGRKPDPSGHGDVTCRRITPIKGSCKLGREMFEGKDVETCESWGEARDICKLQEVQGPDKYRVRCEPNMCKSSMALGTIHPNLGILDWQEFSTVDRLQLAIRRLATADYSQYHYGFCYIRCRPFHRYRRRKLLQYTHIQHQHPHNILNRSYSDDMYRKTRRTLFSKQGDGTAFLVSPRTLKNSSVHSVVGQKRRISIPVQNHNRRLLKDDSVNNNVNTDEGENPNTEQEEEPGAEDGNFGNDFYEGGDDDDNYEDERYNDEDDKEEYDYYDDEQRYIMQLIILPPQMKPMEKPVNGSNKINVNIILLDSLSRHHFYRSLPQTLSQFHSLNSEERSTAKVLDFELVQAIRSRTFESVQALFAGEIFEPDKGFSSQDMPPKPLEVEKMFMPFKRQGYETLWLEDLCWMWEWGLVKNLAMIQFGERYRLRWRSFREAVKKAGIDRLDATLTSCDILKESHLPDMFHGPPAICFNGRYQHEYLLSYLRQMQAKMTQLNRPLLSYLMLNTAHEDSGLRVQTLDQAFSEYVRFVAGQQNTLTIIFADHGNSYGDFLKETYEGQIELYHPALFMIVPDKVAKILGQKKMKALTLNQHRLVSLLDAHYTIKSLLPKKEQSMNPAHRSLYMLNQNGLLSEIPPNRTCSQVPRILPNLCICEGYDSPMRNDSYHTLFAEFALGTLNNHILQQFGEANPQAVSGVGSCQRLVAHGFKNVKERHGKEGVVVVTLDLHVQSGDNSGQPEDIFTVVVQFDENEDTAMTLLGYERVSKYGHYSKCADKGVNVKLCVCSLKKPLKPPNVNKVPPWNLHYPMVLGRKTKVSELDKGCLFALYRQNESGVSFELANVCPSFSYTVWFDLEVSNMHRSVRTSPKKDLKPGDIQFTVVLLQTRTHHSWRWTYKTRYMRRDYP</sequence>
<dbReference type="Gene3D" id="3.40.720.10">
    <property type="entry name" value="Alkaline Phosphatase, subunit A"/>
    <property type="match status" value="1"/>
</dbReference>
<feature type="compositionally biased region" description="Basic and acidic residues" evidence="1">
    <location>
        <begin position="105"/>
        <end position="115"/>
    </location>
</feature>
<feature type="region of interest" description="Disordered" evidence="1">
    <location>
        <begin position="80"/>
        <end position="115"/>
    </location>
</feature>
<dbReference type="PANTHER" id="PTHR10974:SF39">
    <property type="entry name" value="E2F TRANSCRIPTION FACTOR CC-MB DOMAIN-CONTAINING PROTEIN"/>
    <property type="match status" value="1"/>
</dbReference>
<gene>
    <name evidence="3" type="primary">Hypp3801</name>
    <name evidence="3" type="ORF">BLAG_LOCUS21048</name>
</gene>
<dbReference type="InterPro" id="IPR017850">
    <property type="entry name" value="Alkaline_phosphatase_core_sf"/>
</dbReference>
<feature type="compositionally biased region" description="Acidic residues" evidence="1">
    <location>
        <begin position="321"/>
        <end position="336"/>
    </location>
</feature>
<dbReference type="Pfam" id="PF02995">
    <property type="entry name" value="DUF229"/>
    <property type="match status" value="2"/>
</dbReference>
<dbReference type="EMBL" id="OV696691">
    <property type="protein sequence ID" value="CAH1267886.1"/>
    <property type="molecule type" value="Genomic_DNA"/>
</dbReference>
<feature type="compositionally biased region" description="Acidic residues" evidence="1">
    <location>
        <begin position="347"/>
        <end position="368"/>
    </location>
</feature>
<reference evidence="3" key="1">
    <citation type="submission" date="2022-01" db="EMBL/GenBank/DDBJ databases">
        <authorList>
            <person name="Braso-Vives M."/>
        </authorList>
    </citation>
    <scope>NUCLEOTIDE SEQUENCE</scope>
</reference>
<name>A0A8K0EYI3_BRALA</name>
<accession>A0A8K0EYI3</accession>
<keyword evidence="2" id="KW-1133">Transmembrane helix</keyword>
<feature type="compositionally biased region" description="Acidic residues" evidence="1">
    <location>
        <begin position="82"/>
        <end position="95"/>
    </location>
</feature>
<keyword evidence="2" id="KW-0472">Membrane</keyword>
<evidence type="ECO:0000313" key="3">
    <source>
        <dbReference type="EMBL" id="CAH1267886.1"/>
    </source>
</evidence>
<dbReference type="PANTHER" id="PTHR10974">
    <property type="entry name" value="FI08016P-RELATED"/>
    <property type="match status" value="1"/>
</dbReference>
<proteinExistence type="predicted"/>
<feature type="transmembrane region" description="Helical" evidence="2">
    <location>
        <begin position="21"/>
        <end position="40"/>
    </location>
</feature>
<evidence type="ECO:0000256" key="2">
    <source>
        <dbReference type="SAM" id="Phobius"/>
    </source>
</evidence>
<keyword evidence="4" id="KW-1185">Reference proteome</keyword>
<keyword evidence="2" id="KW-0812">Transmembrane</keyword>
<protein>
    <submittedName>
        <fullName evidence="3">Hypp3801 protein</fullName>
    </submittedName>
</protein>
<dbReference type="InterPro" id="IPR004245">
    <property type="entry name" value="DUF229"/>
</dbReference>
<evidence type="ECO:0000313" key="4">
    <source>
        <dbReference type="Proteomes" id="UP000838412"/>
    </source>
</evidence>
<dbReference type="AlphaFoldDB" id="A0A8K0EYI3"/>
<dbReference type="OrthoDB" id="413313at2759"/>
<dbReference type="FunFam" id="3.40.720.10:FF:000117">
    <property type="entry name" value="Predicted protein"/>
    <property type="match status" value="1"/>
</dbReference>
<evidence type="ECO:0000256" key="1">
    <source>
        <dbReference type="SAM" id="MobiDB-lite"/>
    </source>
</evidence>
<dbReference type="Proteomes" id="UP000838412">
    <property type="component" value="Chromosome 6"/>
</dbReference>
<organism evidence="3 4">
    <name type="scientific">Branchiostoma lanceolatum</name>
    <name type="common">Common lancelet</name>
    <name type="synonym">Amphioxus lanceolatum</name>
    <dbReference type="NCBI Taxonomy" id="7740"/>
    <lineage>
        <taxon>Eukaryota</taxon>
        <taxon>Metazoa</taxon>
        <taxon>Chordata</taxon>
        <taxon>Cephalochordata</taxon>
        <taxon>Leptocardii</taxon>
        <taxon>Amphioxiformes</taxon>
        <taxon>Branchiostomatidae</taxon>
        <taxon>Branchiostoma</taxon>
    </lineage>
</organism>
<dbReference type="GO" id="GO:0005615">
    <property type="term" value="C:extracellular space"/>
    <property type="evidence" value="ECO:0007669"/>
    <property type="project" value="TreeGrafter"/>
</dbReference>
<dbReference type="SUPFAM" id="SSF53649">
    <property type="entry name" value="Alkaline phosphatase-like"/>
    <property type="match status" value="1"/>
</dbReference>